<keyword evidence="3" id="KW-1133">Transmembrane helix</keyword>
<sequence>MVILEQLAHTYLVRVCIAILNFTVALNYVKPLLRSNHQNEEISSSLMMVATRLDSRSKLDSFLTFCERTSILINEACFNVILDSCIKLKNNKRLLRIINKFRVWGLLPNIQTFGIIIKTLSSSNLIHDCEELFYHYITAQNTNTANGVNTNTTTNGTNNTPSSTVTVSNGANNSEIVYGCMFDAYVNNNSVDSAMRLFEDMKERGKVKPNTIMYTTLIKGYGQNKQLDKAMRIFRLMQQDGVEPNTVTYNSIIDACARVGEMGSATRLLEEMLSSGIEPDLITFSTIIKGYCVQSDMDKSFQLLSVMYERGIMPDVILYNSLLEGCVKSGLLWLCEKLWSQMQEYNIPPSNFTLTILIKMYGRSGQLDKVFELADELPKRYNFSINTHVYTCLMSACITNGRYAMVLDIYKYMKINGVKPDAKTFETIIQGLSRGSLFKEAAHVVTEVYSLSNSNNGEAQIPNINIKILQRLFQRFYNSVNPNTHNTNTIHSPNTNGTTHTNGNTHANNATNTVNNNVILLSTASSGVLGGVDDAEELNSIYTSLARRLELFGIKVPKY</sequence>
<feature type="repeat" description="PPR" evidence="1">
    <location>
        <begin position="386"/>
        <end position="420"/>
    </location>
</feature>
<dbReference type="PANTHER" id="PTHR47934:SF6">
    <property type="entry name" value="MITOCHONDRIAL GROUP I INTRON SPLICING FACTOR CCM1-RELATED"/>
    <property type="match status" value="1"/>
</dbReference>
<feature type="repeat" description="PPR" evidence="1">
    <location>
        <begin position="315"/>
        <end position="349"/>
    </location>
</feature>
<feature type="repeat" description="PPR" evidence="1">
    <location>
        <begin position="210"/>
        <end position="244"/>
    </location>
</feature>
<dbReference type="PANTHER" id="PTHR47934">
    <property type="entry name" value="PENTATRICOPEPTIDE REPEAT-CONTAINING PROTEIN PET309, MITOCHONDRIAL"/>
    <property type="match status" value="1"/>
</dbReference>
<protein>
    <recommendedName>
        <fullName evidence="6">Pentatricopeptide repeat-containing protein</fullName>
    </recommendedName>
</protein>
<dbReference type="InterPro" id="IPR051114">
    <property type="entry name" value="Mito_RNA_Proc_CCM1"/>
</dbReference>
<dbReference type="PROSITE" id="PS51375">
    <property type="entry name" value="PPR"/>
    <property type="match status" value="6"/>
</dbReference>
<dbReference type="STRING" id="5874.Q4UC39"/>
<keyword evidence="3" id="KW-0472">Membrane</keyword>
<dbReference type="InParanoid" id="Q4UC39"/>
<evidence type="ECO:0000313" key="4">
    <source>
        <dbReference type="EMBL" id="CAI75612.1"/>
    </source>
</evidence>
<organism evidence="4 5">
    <name type="scientific">Theileria annulata</name>
    <dbReference type="NCBI Taxonomy" id="5874"/>
    <lineage>
        <taxon>Eukaryota</taxon>
        <taxon>Sar</taxon>
        <taxon>Alveolata</taxon>
        <taxon>Apicomplexa</taxon>
        <taxon>Aconoidasida</taxon>
        <taxon>Piroplasmida</taxon>
        <taxon>Theileriidae</taxon>
        <taxon>Theileria</taxon>
    </lineage>
</organism>
<evidence type="ECO:0000313" key="5">
    <source>
        <dbReference type="Proteomes" id="UP000001950"/>
    </source>
</evidence>
<dbReference type="OrthoDB" id="185373at2759"/>
<dbReference type="Pfam" id="PF12854">
    <property type="entry name" value="PPR_1"/>
    <property type="match status" value="1"/>
</dbReference>
<gene>
    <name evidence="4" type="ORF">TA04350</name>
</gene>
<evidence type="ECO:0000256" key="1">
    <source>
        <dbReference type="PROSITE-ProRule" id="PRU00708"/>
    </source>
</evidence>
<dbReference type="InterPro" id="IPR011990">
    <property type="entry name" value="TPR-like_helical_dom_sf"/>
</dbReference>
<dbReference type="Pfam" id="PF13812">
    <property type="entry name" value="PPR_3"/>
    <property type="match status" value="2"/>
</dbReference>
<keyword evidence="5" id="KW-1185">Reference proteome</keyword>
<dbReference type="GeneID" id="3864809"/>
<feature type="repeat" description="PPR" evidence="1">
    <location>
        <begin position="245"/>
        <end position="279"/>
    </location>
</feature>
<proteinExistence type="predicted"/>
<dbReference type="RefSeq" id="XP_955088.1">
    <property type="nucleotide sequence ID" value="XM_949995.1"/>
</dbReference>
<evidence type="ECO:0000256" key="2">
    <source>
        <dbReference type="SAM" id="MobiDB-lite"/>
    </source>
</evidence>
<evidence type="ECO:0008006" key="6">
    <source>
        <dbReference type="Google" id="ProtNLM"/>
    </source>
</evidence>
<dbReference type="VEuPathDB" id="PiroplasmaDB:TA04350"/>
<dbReference type="GO" id="GO:0006396">
    <property type="term" value="P:RNA processing"/>
    <property type="evidence" value="ECO:0007669"/>
    <property type="project" value="TreeGrafter"/>
</dbReference>
<feature type="repeat" description="PPR" evidence="1">
    <location>
        <begin position="280"/>
        <end position="314"/>
    </location>
</feature>
<dbReference type="GO" id="GO:0003729">
    <property type="term" value="F:mRNA binding"/>
    <property type="evidence" value="ECO:0007669"/>
    <property type="project" value="TreeGrafter"/>
</dbReference>
<name>Q4UC39_THEAN</name>
<dbReference type="EMBL" id="CR940352">
    <property type="protein sequence ID" value="CAI75612.1"/>
    <property type="molecule type" value="Genomic_DNA"/>
</dbReference>
<dbReference type="GO" id="GO:0007005">
    <property type="term" value="P:mitochondrion organization"/>
    <property type="evidence" value="ECO:0007669"/>
    <property type="project" value="TreeGrafter"/>
</dbReference>
<dbReference type="AlphaFoldDB" id="Q4UC39"/>
<feature type="region of interest" description="Disordered" evidence="2">
    <location>
        <begin position="485"/>
        <end position="510"/>
    </location>
</feature>
<dbReference type="Gene3D" id="1.25.40.10">
    <property type="entry name" value="Tetratricopeptide repeat domain"/>
    <property type="match status" value="4"/>
</dbReference>
<dbReference type="GO" id="GO:0005739">
    <property type="term" value="C:mitochondrion"/>
    <property type="evidence" value="ECO:0007669"/>
    <property type="project" value="TreeGrafter"/>
</dbReference>
<dbReference type="eggNOG" id="KOG4197">
    <property type="taxonomic scope" value="Eukaryota"/>
</dbReference>
<feature type="transmembrane region" description="Helical" evidence="3">
    <location>
        <begin position="12"/>
        <end position="29"/>
    </location>
</feature>
<feature type="repeat" description="PPR" evidence="1">
    <location>
        <begin position="174"/>
        <end position="208"/>
    </location>
</feature>
<dbReference type="KEGG" id="tan:TA04350"/>
<dbReference type="Pfam" id="PF13041">
    <property type="entry name" value="PPR_2"/>
    <property type="match status" value="2"/>
</dbReference>
<dbReference type="InterPro" id="IPR002885">
    <property type="entry name" value="PPR_rpt"/>
</dbReference>
<reference evidence="4 5" key="1">
    <citation type="journal article" date="2005" name="Science">
        <title>Genome of the host-cell transforming parasite Theileria annulata compared with T. parva.</title>
        <authorList>
            <person name="Pain A."/>
            <person name="Renauld H."/>
            <person name="Berriman M."/>
            <person name="Murphy L."/>
            <person name="Yeats C.A."/>
            <person name="Weir W."/>
            <person name="Kerhornou A."/>
            <person name="Aslett M."/>
            <person name="Bishop R."/>
            <person name="Bouchier C."/>
            <person name="Cochet M."/>
            <person name="Coulson R.M.R."/>
            <person name="Cronin A."/>
            <person name="de Villiers E.P."/>
            <person name="Fraser A."/>
            <person name="Fosker N."/>
            <person name="Gardner M."/>
            <person name="Goble A."/>
            <person name="Griffiths-Jones S."/>
            <person name="Harris D.E."/>
            <person name="Katzer F."/>
            <person name="Larke N."/>
            <person name="Lord A."/>
            <person name="Maser P."/>
            <person name="McKellar S."/>
            <person name="Mooney P."/>
            <person name="Morton F."/>
            <person name="Nene V."/>
            <person name="O'Neil S."/>
            <person name="Price C."/>
            <person name="Quail M.A."/>
            <person name="Rabbinowitsch E."/>
            <person name="Rawlings N.D."/>
            <person name="Rutter S."/>
            <person name="Saunders D."/>
            <person name="Seeger K."/>
            <person name="Shah T."/>
            <person name="Squares R."/>
            <person name="Squares S."/>
            <person name="Tivey A."/>
            <person name="Walker A.R."/>
            <person name="Woodward J."/>
            <person name="Dobbelaere D.A.E."/>
            <person name="Langsley G."/>
            <person name="Rajandream M.A."/>
            <person name="McKeever D."/>
            <person name="Shiels B."/>
            <person name="Tait A."/>
            <person name="Barrell B.G."/>
            <person name="Hall N."/>
        </authorList>
    </citation>
    <scope>NUCLEOTIDE SEQUENCE [LARGE SCALE GENOMIC DNA]</scope>
    <source>
        <strain evidence="5">Ankara</strain>
    </source>
</reference>
<feature type="compositionally biased region" description="Low complexity" evidence="2">
    <location>
        <begin position="494"/>
        <end position="510"/>
    </location>
</feature>
<dbReference type="NCBIfam" id="TIGR00756">
    <property type="entry name" value="PPR"/>
    <property type="match status" value="6"/>
</dbReference>
<evidence type="ECO:0000256" key="3">
    <source>
        <dbReference type="SAM" id="Phobius"/>
    </source>
</evidence>
<dbReference type="Proteomes" id="UP000001950">
    <property type="component" value="Chromosome 3"/>
</dbReference>
<accession>Q4UC39</accession>
<keyword evidence="3" id="KW-0812">Transmembrane</keyword>
<dbReference type="OMA" id="SQMPVAR"/>